<feature type="transmembrane region" description="Helical" evidence="1">
    <location>
        <begin position="105"/>
        <end position="130"/>
    </location>
</feature>
<sequence length="192" mass="21968">MKTVTKVALIALLWISVINTGKFYSIDNYLRMKMAHAWWTGTEEVSPGYQAKSRDDVTAGVMGVRYKRYIAYDVGQSMLMVPYDWLGTQLHQWFPKVGERDFRVLVVNFPIFVPLNVAAVVACFWLLRVFDFNERIAGLTSIAWLLDMILLLQGYPSEITDSPRRVANAIYSETNSKITKDVLCKILFSNVI</sequence>
<dbReference type="Proteomes" id="UP001050975">
    <property type="component" value="Unassembled WGS sequence"/>
</dbReference>
<accession>A0AAV3X6S0</accession>
<proteinExistence type="predicted"/>
<comment type="caution">
    <text evidence="2">The sequence shown here is derived from an EMBL/GenBank/DDBJ whole genome shotgun (WGS) entry which is preliminary data.</text>
</comment>
<dbReference type="EMBL" id="BLAY01000029">
    <property type="protein sequence ID" value="GET37505.1"/>
    <property type="molecule type" value="Genomic_DNA"/>
</dbReference>
<keyword evidence="1" id="KW-0812">Transmembrane</keyword>
<protein>
    <submittedName>
        <fullName evidence="2">Uncharacterized protein</fullName>
    </submittedName>
</protein>
<keyword evidence="3" id="KW-1185">Reference proteome</keyword>
<keyword evidence="1" id="KW-0472">Membrane</keyword>
<feature type="transmembrane region" description="Helical" evidence="1">
    <location>
        <begin position="136"/>
        <end position="155"/>
    </location>
</feature>
<dbReference type="AlphaFoldDB" id="A0AAV3X6S0"/>
<feature type="transmembrane region" description="Helical" evidence="1">
    <location>
        <begin position="6"/>
        <end position="24"/>
    </location>
</feature>
<gene>
    <name evidence="2" type="ORF">MiSe_22580</name>
</gene>
<name>A0AAV3X6S0_9CYAN</name>
<dbReference type="RefSeq" id="WP_226579089.1">
    <property type="nucleotide sequence ID" value="NZ_BLAY01000029.1"/>
</dbReference>
<reference evidence="2" key="1">
    <citation type="submission" date="2019-10" db="EMBL/GenBank/DDBJ databases">
        <title>Draft genome sequece of Microseira wollei NIES-4236.</title>
        <authorList>
            <person name="Yamaguchi H."/>
            <person name="Suzuki S."/>
            <person name="Kawachi M."/>
        </authorList>
    </citation>
    <scope>NUCLEOTIDE SEQUENCE</scope>
    <source>
        <strain evidence="2">NIES-4236</strain>
    </source>
</reference>
<evidence type="ECO:0000256" key="1">
    <source>
        <dbReference type="SAM" id="Phobius"/>
    </source>
</evidence>
<evidence type="ECO:0000313" key="3">
    <source>
        <dbReference type="Proteomes" id="UP001050975"/>
    </source>
</evidence>
<organism evidence="2 3">
    <name type="scientific">Microseira wollei NIES-4236</name>
    <dbReference type="NCBI Taxonomy" id="2530354"/>
    <lineage>
        <taxon>Bacteria</taxon>
        <taxon>Bacillati</taxon>
        <taxon>Cyanobacteriota</taxon>
        <taxon>Cyanophyceae</taxon>
        <taxon>Oscillatoriophycideae</taxon>
        <taxon>Aerosakkonematales</taxon>
        <taxon>Aerosakkonemataceae</taxon>
        <taxon>Microseira</taxon>
    </lineage>
</organism>
<evidence type="ECO:0000313" key="2">
    <source>
        <dbReference type="EMBL" id="GET37505.1"/>
    </source>
</evidence>
<keyword evidence="1" id="KW-1133">Transmembrane helix</keyword>